<accession>A0ABQ4TFV7</accession>
<dbReference type="EMBL" id="BPQV01000020">
    <property type="protein sequence ID" value="GJE29750.1"/>
    <property type="molecule type" value="Genomic_DNA"/>
</dbReference>
<sequence>MTASAIKTATTSKKISASAERRRRAERTLARTARDRNVVVGRRVVPNPYNPNERMTVQVNRNVDLLAAERAAGRLDEAHYLVGRMCQAVWERQAGARLGSGGWNQGGSRDQTIAHELQIIYAIEDAAKAEAFNETVARAIGWTGVRLLKRFLIEGATFEGYAGLGASDRMVGKVAYRFRMLLEDLTEALHTATGSEGQRICAWRET</sequence>
<evidence type="ECO:0000313" key="3">
    <source>
        <dbReference type="Proteomes" id="UP001055156"/>
    </source>
</evidence>
<dbReference type="Proteomes" id="UP001055156">
    <property type="component" value="Unassembled WGS sequence"/>
</dbReference>
<comment type="caution">
    <text evidence="2">The sequence shown here is derived from an EMBL/GenBank/DDBJ whole genome shotgun (WGS) entry which is preliminary data.</text>
</comment>
<evidence type="ECO:0000256" key="1">
    <source>
        <dbReference type="SAM" id="MobiDB-lite"/>
    </source>
</evidence>
<feature type="region of interest" description="Disordered" evidence="1">
    <location>
        <begin position="1"/>
        <end position="27"/>
    </location>
</feature>
<organism evidence="2 3">
    <name type="scientific">Methylobacterium organophilum</name>
    <dbReference type="NCBI Taxonomy" id="410"/>
    <lineage>
        <taxon>Bacteria</taxon>
        <taxon>Pseudomonadati</taxon>
        <taxon>Pseudomonadota</taxon>
        <taxon>Alphaproteobacteria</taxon>
        <taxon>Hyphomicrobiales</taxon>
        <taxon>Methylobacteriaceae</taxon>
        <taxon>Methylobacterium</taxon>
    </lineage>
</organism>
<feature type="compositionally biased region" description="Low complexity" evidence="1">
    <location>
        <begin position="1"/>
        <end position="18"/>
    </location>
</feature>
<name>A0ABQ4TFV7_METOR</name>
<keyword evidence="3" id="KW-1185">Reference proteome</keyword>
<proteinExistence type="predicted"/>
<reference evidence="2" key="1">
    <citation type="journal article" date="2021" name="Front. Microbiol.">
        <title>Comprehensive Comparative Genomics and Phenotyping of Methylobacterium Species.</title>
        <authorList>
            <person name="Alessa O."/>
            <person name="Ogura Y."/>
            <person name="Fujitani Y."/>
            <person name="Takami H."/>
            <person name="Hayashi T."/>
            <person name="Sahin N."/>
            <person name="Tani A."/>
        </authorList>
    </citation>
    <scope>NUCLEOTIDE SEQUENCE</scope>
    <source>
        <strain evidence="2">NBRC 15689</strain>
    </source>
</reference>
<reference evidence="2" key="2">
    <citation type="submission" date="2021-08" db="EMBL/GenBank/DDBJ databases">
        <authorList>
            <person name="Tani A."/>
            <person name="Ola A."/>
            <person name="Ogura Y."/>
            <person name="Katsura K."/>
            <person name="Hayashi T."/>
        </authorList>
    </citation>
    <scope>NUCLEOTIDE SEQUENCE</scope>
    <source>
        <strain evidence="2">NBRC 15689</strain>
    </source>
</reference>
<dbReference type="RefSeq" id="WP_238314955.1">
    <property type="nucleotide sequence ID" value="NZ_BPQV01000020.1"/>
</dbReference>
<gene>
    <name evidence="2" type="ORF">LKMONMHP_4636</name>
</gene>
<evidence type="ECO:0000313" key="2">
    <source>
        <dbReference type="EMBL" id="GJE29750.1"/>
    </source>
</evidence>
<protein>
    <submittedName>
        <fullName evidence="2">Uncharacterized protein</fullName>
    </submittedName>
</protein>